<reference evidence="2 3" key="1">
    <citation type="submission" date="2023-03" db="EMBL/GenBank/DDBJ databases">
        <title>Draft genome sequence of Streptomyces sp. RB6PN23 isolated from peat swamp forest in Thailand.</title>
        <authorList>
            <person name="Klaysubun C."/>
            <person name="Duangmal K."/>
        </authorList>
    </citation>
    <scope>NUCLEOTIDE SEQUENCE [LARGE SCALE GENOMIC DNA]</scope>
    <source>
        <strain evidence="2 3">RB6PN23</strain>
    </source>
</reference>
<feature type="transmembrane region" description="Helical" evidence="1">
    <location>
        <begin position="109"/>
        <end position="129"/>
    </location>
</feature>
<proteinExistence type="predicted"/>
<keyword evidence="3" id="KW-1185">Reference proteome</keyword>
<gene>
    <name evidence="2" type="ORF">P3G67_33990</name>
</gene>
<evidence type="ECO:0000313" key="2">
    <source>
        <dbReference type="EMBL" id="MDF3294133.1"/>
    </source>
</evidence>
<dbReference type="Proteomes" id="UP001216579">
    <property type="component" value="Unassembled WGS sequence"/>
</dbReference>
<keyword evidence="1" id="KW-0812">Transmembrane</keyword>
<keyword evidence="1" id="KW-1133">Transmembrane helix</keyword>
<name>A0ABT5ZWD1_9ACTN</name>
<dbReference type="RefSeq" id="WP_276096943.1">
    <property type="nucleotide sequence ID" value="NZ_JARJBC010000036.1"/>
</dbReference>
<feature type="transmembrane region" description="Helical" evidence="1">
    <location>
        <begin position="45"/>
        <end position="62"/>
    </location>
</feature>
<feature type="transmembrane region" description="Helical" evidence="1">
    <location>
        <begin position="71"/>
        <end position="89"/>
    </location>
</feature>
<accession>A0ABT5ZWD1</accession>
<organism evidence="2 3">
    <name type="scientific">Streptomyces silvisoli</name>
    <dbReference type="NCBI Taxonomy" id="3034235"/>
    <lineage>
        <taxon>Bacteria</taxon>
        <taxon>Bacillati</taxon>
        <taxon>Actinomycetota</taxon>
        <taxon>Actinomycetes</taxon>
        <taxon>Kitasatosporales</taxon>
        <taxon>Streptomycetaceae</taxon>
        <taxon>Streptomyces</taxon>
    </lineage>
</organism>
<protein>
    <submittedName>
        <fullName evidence="2">Uncharacterized protein</fullName>
    </submittedName>
</protein>
<evidence type="ECO:0000313" key="3">
    <source>
        <dbReference type="Proteomes" id="UP001216579"/>
    </source>
</evidence>
<evidence type="ECO:0000256" key="1">
    <source>
        <dbReference type="SAM" id="Phobius"/>
    </source>
</evidence>
<keyword evidence="1" id="KW-0472">Membrane</keyword>
<comment type="caution">
    <text evidence="2">The sequence shown here is derived from an EMBL/GenBank/DDBJ whole genome shotgun (WGS) entry which is preliminary data.</text>
</comment>
<dbReference type="EMBL" id="JARJBC010000036">
    <property type="protein sequence ID" value="MDF3294133.1"/>
    <property type="molecule type" value="Genomic_DNA"/>
</dbReference>
<sequence length="136" mass="14642">MRVAFRARYPTRMCAALLCLAVAWIHVQDQGGFPGNRTPGYVGIGYYMLEAAAILCAVLLIVGRPDMLLRVGWLLSLGIGIGPVTGYLLSRGPGLPDYNDDRGKWLEPLGVASLAVEGTLITLATIAVLKDRKSRS</sequence>